<evidence type="ECO:0000313" key="2">
    <source>
        <dbReference type="EMBL" id="QJA91778.1"/>
    </source>
</evidence>
<proteinExistence type="predicted"/>
<protein>
    <submittedName>
        <fullName evidence="2">Uncharacterized protein</fullName>
    </submittedName>
</protein>
<accession>A0A6M3LFE9</accession>
<sequence length="58" mass="7123">MTYRTTLKIYFKRAIEVVRNMPEYKEQYHMVDNQGNFPDIRDYLINVHEVKPGIYREV</sequence>
<dbReference type="AlphaFoldDB" id="A0A6M3LFE9"/>
<reference evidence="2" key="1">
    <citation type="submission" date="2020-03" db="EMBL/GenBank/DDBJ databases">
        <title>The deep terrestrial virosphere.</title>
        <authorList>
            <person name="Holmfeldt K."/>
            <person name="Nilsson E."/>
            <person name="Simone D."/>
            <person name="Lopez-Fernandez M."/>
            <person name="Wu X."/>
            <person name="de Brujin I."/>
            <person name="Lundin D."/>
            <person name="Andersson A."/>
            <person name="Bertilsson S."/>
            <person name="Dopson M."/>
        </authorList>
    </citation>
    <scope>NUCLEOTIDE SEQUENCE</scope>
    <source>
        <strain evidence="1">MM415A00936</strain>
        <strain evidence="2">MM415B03259</strain>
    </source>
</reference>
<dbReference type="EMBL" id="MT142371">
    <property type="protein sequence ID" value="QJA79207.1"/>
    <property type="molecule type" value="Genomic_DNA"/>
</dbReference>
<dbReference type="EMBL" id="MT143012">
    <property type="protein sequence ID" value="QJA91778.1"/>
    <property type="molecule type" value="Genomic_DNA"/>
</dbReference>
<gene>
    <name evidence="1" type="ORF">MM415A00936_0017</name>
    <name evidence="2" type="ORF">MM415B03259_0010</name>
</gene>
<name>A0A6M3LFE9_9ZZZZ</name>
<evidence type="ECO:0000313" key="1">
    <source>
        <dbReference type="EMBL" id="QJA79207.1"/>
    </source>
</evidence>
<organism evidence="2">
    <name type="scientific">viral metagenome</name>
    <dbReference type="NCBI Taxonomy" id="1070528"/>
    <lineage>
        <taxon>unclassified sequences</taxon>
        <taxon>metagenomes</taxon>
        <taxon>organismal metagenomes</taxon>
    </lineage>
</organism>